<feature type="domain" description="Rubrerythrin diiron-binding" evidence="1">
    <location>
        <begin position="7"/>
        <end position="140"/>
    </location>
</feature>
<dbReference type="HOGENOM" id="CLU_1659281_0_0_0"/>
<organism evidence="2 3">
    <name type="scientific">Pseudothermotoga thermarum DSM 5069</name>
    <dbReference type="NCBI Taxonomy" id="688269"/>
    <lineage>
        <taxon>Bacteria</taxon>
        <taxon>Thermotogati</taxon>
        <taxon>Thermotogota</taxon>
        <taxon>Thermotogae</taxon>
        <taxon>Thermotogales</taxon>
        <taxon>Thermotogaceae</taxon>
        <taxon>Pseudothermotoga</taxon>
    </lineage>
</organism>
<dbReference type="InterPro" id="IPR009078">
    <property type="entry name" value="Ferritin-like_SF"/>
</dbReference>
<gene>
    <name evidence="2" type="ORF">Theth_1925</name>
</gene>
<reference evidence="2 3" key="1">
    <citation type="submission" date="2010-11" db="EMBL/GenBank/DDBJ databases">
        <title>The complete genome of Thermotoga thermarum DSM 5069.</title>
        <authorList>
            <consortium name="US DOE Joint Genome Institute (JGI-PGF)"/>
            <person name="Lucas S."/>
            <person name="Copeland A."/>
            <person name="Lapidus A."/>
            <person name="Bruce D."/>
            <person name="Goodwin L."/>
            <person name="Pitluck S."/>
            <person name="Kyrpides N."/>
            <person name="Mavromatis K."/>
            <person name="Ivanova N."/>
            <person name="Zeytun A."/>
            <person name="Brettin T."/>
            <person name="Detter J.C."/>
            <person name="Tapia R."/>
            <person name="Han C."/>
            <person name="Land M."/>
            <person name="Hauser L."/>
            <person name="Markowitz V."/>
            <person name="Cheng J.-F."/>
            <person name="Hugenholtz P."/>
            <person name="Woyke T."/>
            <person name="Wu D."/>
            <person name="Spring S."/>
            <person name="Schroeder M."/>
            <person name="Brambilla E."/>
            <person name="Klenk H.-P."/>
            <person name="Eisen J.A."/>
        </authorList>
    </citation>
    <scope>NUCLEOTIDE SEQUENCE [LARGE SCALE GENOMIC DNA]</scope>
    <source>
        <strain evidence="2 3">DSM 5069</strain>
    </source>
</reference>
<proteinExistence type="predicted"/>
<dbReference type="InterPro" id="IPR012347">
    <property type="entry name" value="Ferritin-like"/>
</dbReference>
<sequence>MKRDEKELLKLLLAHEIQWRDFYKLKADFALTKTVKDLFTQFSKIEDEHIKRLFDFVEISSFDFSNTTFENFPTYVTTLKLYPETSVRSDLPLLEAAYMMEHDLTLLCQKIADVISNETVKRFLLNLMELEKHQRDVLKNLHEEFLQQFWWEQGFYPVL</sequence>
<dbReference type="AlphaFoldDB" id="F7YWI5"/>
<evidence type="ECO:0000259" key="1">
    <source>
        <dbReference type="Pfam" id="PF02915"/>
    </source>
</evidence>
<evidence type="ECO:0000313" key="3">
    <source>
        <dbReference type="Proteomes" id="UP000006804"/>
    </source>
</evidence>
<name>F7YWI5_9THEM</name>
<dbReference type="STRING" id="688269.Theth_1925"/>
<dbReference type="KEGG" id="tta:Theth_1925"/>
<dbReference type="eggNOG" id="COG1633">
    <property type="taxonomic scope" value="Bacteria"/>
</dbReference>
<dbReference type="GO" id="GO:0046872">
    <property type="term" value="F:metal ion binding"/>
    <property type="evidence" value="ECO:0007669"/>
    <property type="project" value="InterPro"/>
</dbReference>
<evidence type="ECO:0000313" key="2">
    <source>
        <dbReference type="EMBL" id="AEH51966.1"/>
    </source>
</evidence>
<dbReference type="RefSeq" id="WP_013933173.1">
    <property type="nucleotide sequence ID" value="NC_015707.1"/>
</dbReference>
<dbReference type="EMBL" id="CP002351">
    <property type="protein sequence ID" value="AEH51966.1"/>
    <property type="molecule type" value="Genomic_DNA"/>
</dbReference>
<dbReference type="Pfam" id="PF02915">
    <property type="entry name" value="Rubrerythrin"/>
    <property type="match status" value="1"/>
</dbReference>
<dbReference type="PATRIC" id="fig|688269.3.peg.1985"/>
<dbReference type="OrthoDB" id="9808511at2"/>
<dbReference type="Gene3D" id="1.20.1260.10">
    <property type="match status" value="1"/>
</dbReference>
<dbReference type="Proteomes" id="UP000006804">
    <property type="component" value="Chromosome"/>
</dbReference>
<accession>F7YWI5</accession>
<dbReference type="GO" id="GO:0016491">
    <property type="term" value="F:oxidoreductase activity"/>
    <property type="evidence" value="ECO:0007669"/>
    <property type="project" value="InterPro"/>
</dbReference>
<dbReference type="InterPro" id="IPR003251">
    <property type="entry name" value="Rr_diiron-bd_dom"/>
</dbReference>
<protein>
    <submittedName>
        <fullName evidence="2">Rubrerythrin</fullName>
    </submittedName>
</protein>
<dbReference type="SUPFAM" id="SSF47240">
    <property type="entry name" value="Ferritin-like"/>
    <property type="match status" value="1"/>
</dbReference>
<keyword evidence="3" id="KW-1185">Reference proteome</keyword>